<evidence type="ECO:0000256" key="4">
    <source>
        <dbReference type="ARBA" id="ARBA00023136"/>
    </source>
</evidence>
<feature type="region of interest" description="Disordered" evidence="5">
    <location>
        <begin position="1"/>
        <end position="34"/>
    </location>
</feature>
<dbReference type="EMBL" id="JARVKM010000001">
    <property type="protein sequence ID" value="KAK9783865.1"/>
    <property type="molecule type" value="Genomic_DNA"/>
</dbReference>
<dbReference type="PANTHER" id="PTHR23501">
    <property type="entry name" value="MAJOR FACILITATOR SUPERFAMILY"/>
    <property type="match status" value="1"/>
</dbReference>
<evidence type="ECO:0000256" key="5">
    <source>
        <dbReference type="SAM" id="MobiDB-lite"/>
    </source>
</evidence>
<evidence type="ECO:0000256" key="1">
    <source>
        <dbReference type="ARBA" id="ARBA00004141"/>
    </source>
</evidence>
<dbReference type="InterPro" id="IPR036259">
    <property type="entry name" value="MFS_trans_sf"/>
</dbReference>
<dbReference type="SUPFAM" id="SSF103473">
    <property type="entry name" value="MFS general substrate transporter"/>
    <property type="match status" value="1"/>
</dbReference>
<organism evidence="8 9">
    <name type="scientific">Seiridium cardinale</name>
    <dbReference type="NCBI Taxonomy" id="138064"/>
    <lineage>
        <taxon>Eukaryota</taxon>
        <taxon>Fungi</taxon>
        <taxon>Dikarya</taxon>
        <taxon>Ascomycota</taxon>
        <taxon>Pezizomycotina</taxon>
        <taxon>Sordariomycetes</taxon>
        <taxon>Xylariomycetidae</taxon>
        <taxon>Amphisphaeriales</taxon>
        <taxon>Sporocadaceae</taxon>
        <taxon>Seiridium</taxon>
    </lineage>
</organism>
<evidence type="ECO:0000313" key="8">
    <source>
        <dbReference type="EMBL" id="KAK9783865.1"/>
    </source>
</evidence>
<comment type="subcellular location">
    <subcellularLocation>
        <location evidence="1">Membrane</location>
        <topology evidence="1">Multi-pass membrane protein</topology>
    </subcellularLocation>
</comment>
<proteinExistence type="predicted"/>
<reference evidence="8 9" key="1">
    <citation type="submission" date="2024-02" db="EMBL/GenBank/DDBJ databases">
        <title>First draft genome assembly of two strains of Seiridium cardinale.</title>
        <authorList>
            <person name="Emiliani G."/>
            <person name="Scali E."/>
        </authorList>
    </citation>
    <scope>NUCLEOTIDE SEQUENCE [LARGE SCALE GENOMIC DNA]</scope>
    <source>
        <strain evidence="8 9">BM-138-000479</strain>
    </source>
</reference>
<gene>
    <name evidence="8" type="ORF">SCAR479_00424</name>
</gene>
<comment type="caution">
    <text evidence="8">The sequence shown here is derived from an EMBL/GenBank/DDBJ whole genome shotgun (WGS) entry which is preliminary data.</text>
</comment>
<evidence type="ECO:0000256" key="3">
    <source>
        <dbReference type="ARBA" id="ARBA00022989"/>
    </source>
</evidence>
<keyword evidence="4 6" id="KW-0472">Membrane</keyword>
<feature type="transmembrane region" description="Helical" evidence="6">
    <location>
        <begin position="119"/>
        <end position="142"/>
    </location>
</feature>
<dbReference type="PANTHER" id="PTHR23501:SF200">
    <property type="entry name" value="TRANSPORTER, PUTATIVE (AFU_ORTHOLOGUE AFUA_3G01360)-RELATED"/>
    <property type="match status" value="1"/>
</dbReference>
<feature type="transmembrane region" description="Helical" evidence="6">
    <location>
        <begin position="252"/>
        <end position="277"/>
    </location>
</feature>
<evidence type="ECO:0000256" key="6">
    <source>
        <dbReference type="SAM" id="Phobius"/>
    </source>
</evidence>
<protein>
    <submittedName>
        <fullName evidence="8">Siderochrome-iron transporter</fullName>
    </submittedName>
</protein>
<feature type="transmembrane region" description="Helical" evidence="6">
    <location>
        <begin position="456"/>
        <end position="479"/>
    </location>
</feature>
<dbReference type="InterPro" id="IPR011701">
    <property type="entry name" value="MFS"/>
</dbReference>
<keyword evidence="2 6" id="KW-0812">Transmembrane</keyword>
<feature type="transmembrane region" description="Helical" evidence="6">
    <location>
        <begin position="289"/>
        <end position="307"/>
    </location>
</feature>
<evidence type="ECO:0000259" key="7">
    <source>
        <dbReference type="PROSITE" id="PS50850"/>
    </source>
</evidence>
<accession>A0ABR2Y9M9</accession>
<feature type="transmembrane region" description="Helical" evidence="6">
    <location>
        <begin position="393"/>
        <end position="410"/>
    </location>
</feature>
<feature type="transmembrane region" description="Helical" evidence="6">
    <location>
        <begin position="532"/>
        <end position="552"/>
    </location>
</feature>
<keyword evidence="9" id="KW-1185">Reference proteome</keyword>
<evidence type="ECO:0000256" key="2">
    <source>
        <dbReference type="ARBA" id="ARBA00022692"/>
    </source>
</evidence>
<feature type="transmembrane region" description="Helical" evidence="6">
    <location>
        <begin position="362"/>
        <end position="386"/>
    </location>
</feature>
<feature type="transmembrane region" description="Helical" evidence="6">
    <location>
        <begin position="87"/>
        <end position="107"/>
    </location>
</feature>
<dbReference type="Pfam" id="PF07690">
    <property type="entry name" value="MFS_1"/>
    <property type="match status" value="1"/>
</dbReference>
<sequence length="603" mass="64493">MRDKDQEVTDVGDSGLEVTSTNPPTPVPDASEGLENPNIAIAQSQWGTLGLRLVYVGLTLFLIVYELDNATVYGLNNYAASALNEVSSLGTLTAAANIVYAVAKLPLAQLSSIIGRGGALTITIIFYVVGYIFKASAASFALYAVGHVLYSIGQSGCNIVTTIIIADFTQPRWRPFAFSAFHISLLITPWISGPMLNAIVAPDGIGWRWGIGLFAIVVPAGSALLLGTLAYYHHIAKRSGLLVKYAWSLLDLASQLDIGGSILFVASLSCVLLPLSIATRLTDGWRTPWVIALLIVGCVLLGCLLFYELRVANHPLLPLGHFRNSTMVLSCLLLLLDAVAYNVTHTYLFAWSVVTHDLSPQIATYFTYTAPVVQYVSGIISGLVIVATYSYKWLTVAACVCRLVGYGLMIRLRGSENTLGELFGQQVIQGFGSGAIGSALLLAPQMVVSQAKVPQAIALAYSSAFIGASIGASVAGLIYTNTMRRSLYKWLGNDTSSELVDSLFNSITTQLPPWGSAERMAIGYAYSDVSRYLTYVAVGVAAVSLLLCFLLPNLKLPRSQGKVHSTSEDVNGKRNGSPQAIVESFEEPSRAVKRAQAAAGLLS</sequence>
<evidence type="ECO:0000313" key="9">
    <source>
        <dbReference type="Proteomes" id="UP001465668"/>
    </source>
</evidence>
<feature type="transmembrane region" description="Helical" evidence="6">
    <location>
        <begin position="328"/>
        <end position="350"/>
    </location>
</feature>
<feature type="transmembrane region" description="Helical" evidence="6">
    <location>
        <begin position="211"/>
        <end position="232"/>
    </location>
</feature>
<dbReference type="Proteomes" id="UP001465668">
    <property type="component" value="Unassembled WGS sequence"/>
</dbReference>
<dbReference type="Gene3D" id="1.20.1250.20">
    <property type="entry name" value="MFS general substrate transporter like domains"/>
    <property type="match status" value="2"/>
</dbReference>
<dbReference type="PROSITE" id="PS50850">
    <property type="entry name" value="MFS"/>
    <property type="match status" value="1"/>
</dbReference>
<dbReference type="InterPro" id="IPR020846">
    <property type="entry name" value="MFS_dom"/>
</dbReference>
<feature type="transmembrane region" description="Helical" evidence="6">
    <location>
        <begin position="422"/>
        <end position="444"/>
    </location>
</feature>
<feature type="transmembrane region" description="Helical" evidence="6">
    <location>
        <begin position="173"/>
        <end position="191"/>
    </location>
</feature>
<feature type="transmembrane region" description="Helical" evidence="6">
    <location>
        <begin position="49"/>
        <end position="67"/>
    </location>
</feature>
<feature type="transmembrane region" description="Helical" evidence="6">
    <location>
        <begin position="148"/>
        <end position="166"/>
    </location>
</feature>
<keyword evidence="3 6" id="KW-1133">Transmembrane helix</keyword>
<feature type="domain" description="Major facilitator superfamily (MFS) profile" evidence="7">
    <location>
        <begin position="54"/>
        <end position="556"/>
    </location>
</feature>
<name>A0ABR2Y9M9_9PEZI</name>